<protein>
    <submittedName>
        <fullName evidence="1">Uncharacterized protein</fullName>
    </submittedName>
</protein>
<comment type="caution">
    <text evidence="1">The sequence shown here is derived from an EMBL/GenBank/DDBJ whole genome shotgun (WGS) entry which is preliminary data.</text>
</comment>
<dbReference type="Proteomes" id="UP000573499">
    <property type="component" value="Unassembled WGS sequence"/>
</dbReference>
<evidence type="ECO:0000313" key="1">
    <source>
        <dbReference type="EMBL" id="MBA5686401.1"/>
    </source>
</evidence>
<evidence type="ECO:0000313" key="2">
    <source>
        <dbReference type="Proteomes" id="UP000573499"/>
    </source>
</evidence>
<dbReference type="AlphaFoldDB" id="A0A7W2IJL6"/>
<name>A0A7W2IJL6_9BURK</name>
<keyword evidence="2" id="KW-1185">Reference proteome</keyword>
<dbReference type="RefSeq" id="WP_182152199.1">
    <property type="nucleotide sequence ID" value="NZ_JACEZU010000002.1"/>
</dbReference>
<dbReference type="EMBL" id="JACEZU010000002">
    <property type="protein sequence ID" value="MBA5686401.1"/>
    <property type="molecule type" value="Genomic_DNA"/>
</dbReference>
<accession>A0A7W2IJL6</accession>
<sequence length="106" mass="11981">MMLKVEQIENLILEAEEFLHTSKVTKNGAELASRLRTKSVDLQCNKATEFSPDVEKLIVLAAKVAVLTYGPRAVELEPYERDVYYYKAFSPQPPIVAEYDVFKGAL</sequence>
<proteinExistence type="predicted"/>
<organism evidence="1 2">
    <name type="scientific">Rugamonas apoptosis</name>
    <dbReference type="NCBI Taxonomy" id="2758570"/>
    <lineage>
        <taxon>Bacteria</taxon>
        <taxon>Pseudomonadati</taxon>
        <taxon>Pseudomonadota</taxon>
        <taxon>Betaproteobacteria</taxon>
        <taxon>Burkholderiales</taxon>
        <taxon>Oxalobacteraceae</taxon>
        <taxon>Telluria group</taxon>
        <taxon>Rugamonas</taxon>
    </lineage>
</organism>
<gene>
    <name evidence="1" type="ORF">H3H39_04960</name>
</gene>
<reference evidence="1 2" key="1">
    <citation type="submission" date="2020-07" db="EMBL/GenBank/DDBJ databases">
        <title>Novel species isolated from subtropical streams in China.</title>
        <authorList>
            <person name="Lu H."/>
        </authorList>
    </citation>
    <scope>NUCLEOTIDE SEQUENCE [LARGE SCALE GENOMIC DNA]</scope>
    <source>
        <strain evidence="1 2">LX47W</strain>
    </source>
</reference>